<dbReference type="GO" id="GO:0003677">
    <property type="term" value="F:DNA binding"/>
    <property type="evidence" value="ECO:0007669"/>
    <property type="project" value="InterPro"/>
</dbReference>
<dbReference type="InterPro" id="IPR000380">
    <property type="entry name" value="Topo_IA"/>
</dbReference>
<comment type="caution">
    <text evidence="2">The sequence shown here is derived from an EMBL/GenBank/DDBJ whole genome shotgun (WGS) entry which is preliminary data.</text>
</comment>
<dbReference type="Gene3D" id="3.30.65.10">
    <property type="entry name" value="Bacterial Topoisomerase I, domain 1"/>
    <property type="match status" value="2"/>
</dbReference>
<evidence type="ECO:0000259" key="1">
    <source>
        <dbReference type="Pfam" id="PF01396"/>
    </source>
</evidence>
<name>A0A0G1J0J9_9BACT</name>
<gene>
    <name evidence="2" type="ORF">UW60_C0050G0001</name>
</gene>
<dbReference type="PANTHER" id="PTHR42785:SF1">
    <property type="entry name" value="DNA TOPOISOMERASE"/>
    <property type="match status" value="1"/>
</dbReference>
<proteinExistence type="predicted"/>
<dbReference type="Proteomes" id="UP000034826">
    <property type="component" value="Unassembled WGS sequence"/>
</dbReference>
<feature type="non-terminal residue" evidence="2">
    <location>
        <position position="1"/>
    </location>
</feature>
<dbReference type="EMBL" id="LCIY01000050">
    <property type="protein sequence ID" value="KKT64878.1"/>
    <property type="molecule type" value="Genomic_DNA"/>
</dbReference>
<accession>A0A0G1J0J9</accession>
<dbReference type="PANTHER" id="PTHR42785">
    <property type="entry name" value="DNA TOPOISOMERASE, TYPE IA, CORE"/>
    <property type="match status" value="1"/>
</dbReference>
<dbReference type="AlphaFoldDB" id="A0A0G1J0J9"/>
<reference evidence="2 3" key="1">
    <citation type="journal article" date="2015" name="Nature">
        <title>rRNA introns, odd ribosomes, and small enigmatic genomes across a large radiation of phyla.</title>
        <authorList>
            <person name="Brown C.T."/>
            <person name="Hug L.A."/>
            <person name="Thomas B.C."/>
            <person name="Sharon I."/>
            <person name="Castelle C.J."/>
            <person name="Singh A."/>
            <person name="Wilkins M.J."/>
            <person name="Williams K.H."/>
            <person name="Banfield J.F."/>
        </authorList>
    </citation>
    <scope>NUCLEOTIDE SEQUENCE [LARGE SCALE GENOMIC DNA]</scope>
</reference>
<feature type="domain" description="DNA topoisomerase type IA zn finger" evidence="1">
    <location>
        <begin position="54"/>
        <end position="92"/>
    </location>
</feature>
<dbReference type="GO" id="GO:0005694">
    <property type="term" value="C:chromosome"/>
    <property type="evidence" value="ECO:0007669"/>
    <property type="project" value="InterPro"/>
</dbReference>
<organism evidence="2 3">
    <name type="scientific">Candidatus Woesebacteria bacterium GW2011_GWA2_44_33</name>
    <dbReference type="NCBI Taxonomy" id="1618564"/>
    <lineage>
        <taxon>Bacteria</taxon>
        <taxon>Candidatus Woeseibacteriota</taxon>
    </lineage>
</organism>
<evidence type="ECO:0000313" key="2">
    <source>
        <dbReference type="EMBL" id="KKT64878.1"/>
    </source>
</evidence>
<dbReference type="SUPFAM" id="SSF57783">
    <property type="entry name" value="Zinc beta-ribbon"/>
    <property type="match status" value="2"/>
</dbReference>
<dbReference type="GO" id="GO:0006265">
    <property type="term" value="P:DNA topological change"/>
    <property type="evidence" value="ECO:0007669"/>
    <property type="project" value="InterPro"/>
</dbReference>
<dbReference type="InterPro" id="IPR013498">
    <property type="entry name" value="Topo_IA_Znf"/>
</dbReference>
<dbReference type="GO" id="GO:0003917">
    <property type="term" value="F:DNA topoisomerase type I (single strand cut, ATP-independent) activity"/>
    <property type="evidence" value="ECO:0007669"/>
    <property type="project" value="InterPro"/>
</dbReference>
<feature type="domain" description="DNA topoisomerase type IA zn finger" evidence="1">
    <location>
        <begin position="14"/>
        <end position="47"/>
    </location>
</feature>
<keyword evidence="2" id="KW-0413">Isomerase</keyword>
<protein>
    <submittedName>
        <fullName evidence="2">Topoisomerase protein</fullName>
    </submittedName>
</protein>
<dbReference type="Pfam" id="PF01396">
    <property type="entry name" value="Zn_ribbon_Top1"/>
    <property type="match status" value="2"/>
</dbReference>
<sequence>SKRVKIEVEKLGLVCPKCKKGELVVRIGRFGKFISCSRFPDCDFTEKYIEKIGMKCPKCGSGDVIVKKTGKGKKFYGCSLYPKCDFASWRNPKAEAKTQNIETSS</sequence>
<evidence type="ECO:0000313" key="3">
    <source>
        <dbReference type="Proteomes" id="UP000034826"/>
    </source>
</evidence>